<dbReference type="EnsemblMetazoa" id="GAUT023344-RA">
    <property type="protein sequence ID" value="GAUT023344-PA"/>
    <property type="gene ID" value="GAUT023344"/>
</dbReference>
<dbReference type="AlphaFoldDB" id="A0A1A9V240"/>
<dbReference type="VEuPathDB" id="VectorBase:GAUT023344"/>
<organism evidence="1 2">
    <name type="scientific">Glossina austeni</name>
    <name type="common">Savannah tsetse fly</name>
    <dbReference type="NCBI Taxonomy" id="7395"/>
    <lineage>
        <taxon>Eukaryota</taxon>
        <taxon>Metazoa</taxon>
        <taxon>Ecdysozoa</taxon>
        <taxon>Arthropoda</taxon>
        <taxon>Hexapoda</taxon>
        <taxon>Insecta</taxon>
        <taxon>Pterygota</taxon>
        <taxon>Neoptera</taxon>
        <taxon>Endopterygota</taxon>
        <taxon>Diptera</taxon>
        <taxon>Brachycera</taxon>
        <taxon>Muscomorpha</taxon>
        <taxon>Hippoboscoidea</taxon>
        <taxon>Glossinidae</taxon>
        <taxon>Glossina</taxon>
    </lineage>
</organism>
<sequence>MYKNLTSTLATEITVSESDAKIILIYVTITLTFHGNFRLRVKISSALLLRLFRPFAIFAVIVSILKGPLRNCTEQSSSQLLRLQQQQLVTQLISLMTSVARFVEDIGEQLEFLLFSLNEETERLLWWPYCGSNRHLLAGLIYCKKSDDVTTNASYIELSSSRFTLRWFSLISELRPMFIDNMLTIDFLALIASGHSLTFVKTAKCINIIMKVLSSKDLDDCGSKTRENLSVYLTCDFYCIGSGEISITLQNITYKGHKREYQLKF</sequence>
<evidence type="ECO:0000313" key="1">
    <source>
        <dbReference type="EnsemblMetazoa" id="GAUT023344-PA"/>
    </source>
</evidence>
<name>A0A1A9V240_GLOAU</name>
<protein>
    <submittedName>
        <fullName evidence="1">Uncharacterized protein</fullName>
    </submittedName>
</protein>
<dbReference type="Proteomes" id="UP000078200">
    <property type="component" value="Unassembled WGS sequence"/>
</dbReference>
<reference evidence="1" key="1">
    <citation type="submission" date="2020-05" db="UniProtKB">
        <authorList>
            <consortium name="EnsemblMetazoa"/>
        </authorList>
    </citation>
    <scope>IDENTIFICATION</scope>
    <source>
        <strain evidence="1">TTRI</strain>
    </source>
</reference>
<proteinExistence type="predicted"/>
<evidence type="ECO:0000313" key="2">
    <source>
        <dbReference type="Proteomes" id="UP000078200"/>
    </source>
</evidence>
<accession>A0A1A9V240</accession>
<keyword evidence="2" id="KW-1185">Reference proteome</keyword>